<feature type="region of interest" description="Disordered" evidence="1">
    <location>
        <begin position="48"/>
        <end position="102"/>
    </location>
</feature>
<protein>
    <submittedName>
        <fullName evidence="2">Uncharacterized protein</fullName>
    </submittedName>
</protein>
<evidence type="ECO:0000313" key="3">
    <source>
        <dbReference type="Proteomes" id="UP001066276"/>
    </source>
</evidence>
<dbReference type="Proteomes" id="UP001066276">
    <property type="component" value="Chromosome 10"/>
</dbReference>
<organism evidence="2 3">
    <name type="scientific">Pleurodeles waltl</name>
    <name type="common">Iberian ribbed newt</name>
    <dbReference type="NCBI Taxonomy" id="8319"/>
    <lineage>
        <taxon>Eukaryota</taxon>
        <taxon>Metazoa</taxon>
        <taxon>Chordata</taxon>
        <taxon>Craniata</taxon>
        <taxon>Vertebrata</taxon>
        <taxon>Euteleostomi</taxon>
        <taxon>Amphibia</taxon>
        <taxon>Batrachia</taxon>
        <taxon>Caudata</taxon>
        <taxon>Salamandroidea</taxon>
        <taxon>Salamandridae</taxon>
        <taxon>Pleurodelinae</taxon>
        <taxon>Pleurodeles</taxon>
    </lineage>
</organism>
<proteinExistence type="predicted"/>
<dbReference type="EMBL" id="JANPWB010000014">
    <property type="protein sequence ID" value="KAJ1096164.1"/>
    <property type="molecule type" value="Genomic_DNA"/>
</dbReference>
<accession>A0AAV7LZA5</accession>
<evidence type="ECO:0000313" key="2">
    <source>
        <dbReference type="EMBL" id="KAJ1096164.1"/>
    </source>
</evidence>
<comment type="caution">
    <text evidence="2">The sequence shown here is derived from an EMBL/GenBank/DDBJ whole genome shotgun (WGS) entry which is preliminary data.</text>
</comment>
<sequence length="131" mass="14712">MSATGALQVATRFLACMQNRKKRIVASEEEKIDAKEVVWHIGAELRSNKDGTEVGQQKDSGEQRGIRGGRSGSGNGVPIRRREDPQGCRNHPPGPRRDVANAGMGVLSKPEYLFWQLMTWKRRSNKYSYII</sequence>
<reference evidence="2" key="1">
    <citation type="journal article" date="2022" name="bioRxiv">
        <title>Sequencing and chromosome-scale assembly of the giantPleurodeles waltlgenome.</title>
        <authorList>
            <person name="Brown T."/>
            <person name="Elewa A."/>
            <person name="Iarovenko S."/>
            <person name="Subramanian E."/>
            <person name="Araus A.J."/>
            <person name="Petzold A."/>
            <person name="Susuki M."/>
            <person name="Suzuki K.-i.T."/>
            <person name="Hayashi T."/>
            <person name="Toyoda A."/>
            <person name="Oliveira C."/>
            <person name="Osipova E."/>
            <person name="Leigh N.D."/>
            <person name="Simon A."/>
            <person name="Yun M.H."/>
        </authorList>
    </citation>
    <scope>NUCLEOTIDE SEQUENCE</scope>
    <source>
        <strain evidence="2">20211129_DDA</strain>
        <tissue evidence="2">Liver</tissue>
    </source>
</reference>
<dbReference type="AlphaFoldDB" id="A0AAV7LZA5"/>
<name>A0AAV7LZA5_PLEWA</name>
<gene>
    <name evidence="2" type="ORF">NDU88_001308</name>
</gene>
<keyword evidence="3" id="KW-1185">Reference proteome</keyword>
<evidence type="ECO:0000256" key="1">
    <source>
        <dbReference type="SAM" id="MobiDB-lite"/>
    </source>
</evidence>
<feature type="compositionally biased region" description="Gly residues" evidence="1">
    <location>
        <begin position="66"/>
        <end position="75"/>
    </location>
</feature>